<proteinExistence type="predicted"/>
<accession>A0A399EZN7</accession>
<name>A0A399EZN7_9DEIN</name>
<feature type="domain" description="Fibronectin type-III" evidence="1">
    <location>
        <begin position="122"/>
        <end position="212"/>
    </location>
</feature>
<comment type="caution">
    <text evidence="2">The sequence shown here is derived from an EMBL/GenBank/DDBJ whole genome shotgun (WGS) entry which is preliminary data.</text>
</comment>
<organism evidence="2 3">
    <name type="scientific">Meiothermus luteus</name>
    <dbReference type="NCBI Taxonomy" id="2026184"/>
    <lineage>
        <taxon>Bacteria</taxon>
        <taxon>Thermotogati</taxon>
        <taxon>Deinococcota</taxon>
        <taxon>Deinococci</taxon>
        <taxon>Thermales</taxon>
        <taxon>Thermaceae</taxon>
        <taxon>Meiothermus</taxon>
    </lineage>
</organism>
<reference evidence="2 3" key="1">
    <citation type="submission" date="2018-08" db="EMBL/GenBank/DDBJ databases">
        <title>Meiothermus luteus KCTC 52599 genome sequencing project.</title>
        <authorList>
            <person name="Da Costa M.S."/>
            <person name="Albuquerque L."/>
            <person name="Raposo P."/>
            <person name="Froufe H.J.C."/>
            <person name="Barroso C.S."/>
            <person name="Egas C."/>
        </authorList>
    </citation>
    <scope>NUCLEOTIDE SEQUENCE [LARGE SCALE GENOMIC DNA]</scope>
    <source>
        <strain evidence="2 3">KCTC 52599</strain>
    </source>
</reference>
<dbReference type="SUPFAM" id="SSF49265">
    <property type="entry name" value="Fibronectin type III"/>
    <property type="match status" value="1"/>
</dbReference>
<dbReference type="InterPro" id="IPR013783">
    <property type="entry name" value="Ig-like_fold"/>
</dbReference>
<evidence type="ECO:0000259" key="1">
    <source>
        <dbReference type="PROSITE" id="PS50853"/>
    </source>
</evidence>
<protein>
    <recommendedName>
        <fullName evidence="1">Fibronectin type-III domain-containing protein</fullName>
    </recommendedName>
</protein>
<dbReference type="RefSeq" id="WP_245958822.1">
    <property type="nucleotide sequence ID" value="NZ_QWKZ01000009.1"/>
</dbReference>
<evidence type="ECO:0000313" key="2">
    <source>
        <dbReference type="EMBL" id="RIH88866.1"/>
    </source>
</evidence>
<sequence>MGLFGIAVLGLLVGCSSAPQPKFQASIGTYNAGAGVVGRAYLLVLRPQQQPESITVEVSGPGGYSETLVLQSAQSRSTSGVWWQVGWDGARSLQSGRYTFTTTLDGKTEQVEVDVDASLFLTPPSVTATNPSTQGVAVSWTGVAGAQAYLVRLVDQNTNAVVARSMVSSLGVTFSNLSLSPGGSYRVEVYAASGNLAFEPPLVPSQFNLALGQTTFNVGP</sequence>
<dbReference type="Proteomes" id="UP000265800">
    <property type="component" value="Unassembled WGS sequence"/>
</dbReference>
<dbReference type="EMBL" id="QWKZ01000009">
    <property type="protein sequence ID" value="RIH88866.1"/>
    <property type="molecule type" value="Genomic_DNA"/>
</dbReference>
<dbReference type="CDD" id="cd00063">
    <property type="entry name" value="FN3"/>
    <property type="match status" value="1"/>
</dbReference>
<dbReference type="Gene3D" id="2.60.40.10">
    <property type="entry name" value="Immunoglobulins"/>
    <property type="match status" value="1"/>
</dbReference>
<gene>
    <name evidence="2" type="ORF">Mlute_00471</name>
</gene>
<dbReference type="PROSITE" id="PS50853">
    <property type="entry name" value="FN3"/>
    <property type="match status" value="1"/>
</dbReference>
<dbReference type="AlphaFoldDB" id="A0A399EZN7"/>
<dbReference type="InterPro" id="IPR003961">
    <property type="entry name" value="FN3_dom"/>
</dbReference>
<keyword evidence="3" id="KW-1185">Reference proteome</keyword>
<evidence type="ECO:0000313" key="3">
    <source>
        <dbReference type="Proteomes" id="UP000265800"/>
    </source>
</evidence>
<dbReference type="InterPro" id="IPR036116">
    <property type="entry name" value="FN3_sf"/>
</dbReference>